<dbReference type="RefSeq" id="WP_051575829.1">
    <property type="nucleotide sequence ID" value="NZ_AQRA01000005.1"/>
</dbReference>
<dbReference type="Proteomes" id="UP000023541">
    <property type="component" value="Unassembled WGS sequence"/>
</dbReference>
<dbReference type="STRING" id="1317122.ATO12_18070"/>
<reference evidence="2 3" key="1">
    <citation type="submission" date="2014-04" db="EMBL/GenBank/DDBJ databases">
        <title>Aquimarina sp. 22II-S11-z7 Genome Sequencing.</title>
        <authorList>
            <person name="Lai Q."/>
        </authorList>
    </citation>
    <scope>NUCLEOTIDE SEQUENCE [LARGE SCALE GENOMIC DNA]</scope>
    <source>
        <strain evidence="2 3">22II-S11-z7</strain>
    </source>
</reference>
<proteinExistence type="predicted"/>
<organism evidence="2 3">
    <name type="scientific">Aquimarina atlantica</name>
    <dbReference type="NCBI Taxonomy" id="1317122"/>
    <lineage>
        <taxon>Bacteria</taxon>
        <taxon>Pseudomonadati</taxon>
        <taxon>Bacteroidota</taxon>
        <taxon>Flavobacteriia</taxon>
        <taxon>Flavobacteriales</taxon>
        <taxon>Flavobacteriaceae</taxon>
        <taxon>Aquimarina</taxon>
    </lineage>
</organism>
<dbReference type="AlphaFoldDB" id="A0A023BV77"/>
<feature type="domain" description="Beta-lactamase-related" evidence="1">
    <location>
        <begin position="17"/>
        <end position="341"/>
    </location>
</feature>
<dbReference type="InterPro" id="IPR050491">
    <property type="entry name" value="AmpC-like"/>
</dbReference>
<dbReference type="Gene3D" id="3.40.710.10">
    <property type="entry name" value="DD-peptidase/beta-lactamase superfamily"/>
    <property type="match status" value="1"/>
</dbReference>
<comment type="caution">
    <text evidence="2">The sequence shown here is derived from an EMBL/GenBank/DDBJ whole genome shotgun (WGS) entry which is preliminary data.</text>
</comment>
<evidence type="ECO:0000313" key="2">
    <source>
        <dbReference type="EMBL" id="EZH73839.1"/>
    </source>
</evidence>
<gene>
    <name evidence="2" type="ORF">ATO12_18070</name>
</gene>
<dbReference type="PANTHER" id="PTHR46825:SF9">
    <property type="entry name" value="BETA-LACTAMASE-RELATED DOMAIN-CONTAINING PROTEIN"/>
    <property type="match status" value="1"/>
</dbReference>
<dbReference type="SUPFAM" id="SSF56601">
    <property type="entry name" value="beta-lactamase/transpeptidase-like"/>
    <property type="match status" value="1"/>
</dbReference>
<dbReference type="InterPro" id="IPR001466">
    <property type="entry name" value="Beta-lactam-related"/>
</dbReference>
<dbReference type="eggNOG" id="COG1680">
    <property type="taxonomic scope" value="Bacteria"/>
</dbReference>
<evidence type="ECO:0000313" key="3">
    <source>
        <dbReference type="Proteomes" id="UP000023541"/>
    </source>
</evidence>
<evidence type="ECO:0000259" key="1">
    <source>
        <dbReference type="Pfam" id="PF00144"/>
    </source>
</evidence>
<dbReference type="PANTHER" id="PTHR46825">
    <property type="entry name" value="D-ALANYL-D-ALANINE-CARBOXYPEPTIDASE/ENDOPEPTIDASE AMPH"/>
    <property type="match status" value="1"/>
</dbReference>
<sequence length="359" mass="40788">MKSYFTFILIIFLSIQNCISQDRKFTGYATAVVNEDKVLKIETFGLANTEKKKKYSKNTIQPIGSVSKTVIGISLMIAKEKGLLDLDKDINEYLDFKIVNPHVDDSNIITLRHLATHTSGIIDNKKIYESAYAYELSPKTPLKAYLYEHLSHNTKSVKKSFSKKKAGVEYEYSNIGAALAAYIIEKVSDKPFNEFAEDHIFKPLNMNNTGWFYRDIDSTLHSILYDEKDKAIQPYSCVTYPDGSLKTNIEDLSLYLIELIKGYNGNSTLLTKKSWRELYAKNFNEKNKVQNISLGEPNTGLFMAYFKSGKIGHTGSDLGVSAFMMFDPKTNIGQILMANEDLISDNLEEFKKIWNKLGK</sequence>
<accession>A0A023BV77</accession>
<protein>
    <recommendedName>
        <fullName evidence="1">Beta-lactamase-related domain-containing protein</fullName>
    </recommendedName>
</protein>
<dbReference type="InterPro" id="IPR012338">
    <property type="entry name" value="Beta-lactam/transpept-like"/>
</dbReference>
<keyword evidence="3" id="KW-1185">Reference proteome</keyword>
<dbReference type="EMBL" id="AQRA01000005">
    <property type="protein sequence ID" value="EZH73839.1"/>
    <property type="molecule type" value="Genomic_DNA"/>
</dbReference>
<dbReference type="Pfam" id="PF00144">
    <property type="entry name" value="Beta-lactamase"/>
    <property type="match status" value="1"/>
</dbReference>
<name>A0A023BV77_9FLAO</name>